<dbReference type="AlphaFoldDB" id="W1NUC2"/>
<sequence>MMLTSYLIPLFSMTILRSCKFPRSCISQSPKGRRIMITSPLQLLTSKVALNSCKSLVSCISQSPKGRRIVLTSQTKPTTCMTLKRSCASQPMLWRLRLLIKTLHVVLLSPPMTSSTCPNIPAHQIMKKMDYEPTQNQRLNEGNGMSTPFAVIDTTTSQDTQKQGLGYLGNAGLSPWPFFTVNLSRDGISRTVTVSP</sequence>
<evidence type="ECO:0000313" key="1">
    <source>
        <dbReference type="EMBL" id="ERM98923.1"/>
    </source>
</evidence>
<evidence type="ECO:0000313" key="2">
    <source>
        <dbReference type="Proteomes" id="UP000017836"/>
    </source>
</evidence>
<organism evidence="1 2">
    <name type="scientific">Amborella trichopoda</name>
    <dbReference type="NCBI Taxonomy" id="13333"/>
    <lineage>
        <taxon>Eukaryota</taxon>
        <taxon>Viridiplantae</taxon>
        <taxon>Streptophyta</taxon>
        <taxon>Embryophyta</taxon>
        <taxon>Tracheophyta</taxon>
        <taxon>Spermatophyta</taxon>
        <taxon>Magnoliopsida</taxon>
        <taxon>Amborellales</taxon>
        <taxon>Amborellaceae</taxon>
        <taxon>Amborella</taxon>
    </lineage>
</organism>
<dbReference type="HOGENOM" id="CLU_1391932_0_0_1"/>
<proteinExistence type="predicted"/>
<dbReference type="Proteomes" id="UP000017836">
    <property type="component" value="Unassembled WGS sequence"/>
</dbReference>
<dbReference type="EMBL" id="KI395136">
    <property type="protein sequence ID" value="ERM98923.1"/>
    <property type="molecule type" value="Genomic_DNA"/>
</dbReference>
<gene>
    <name evidence="1" type="ORF">AMTR_s00114p00107480</name>
</gene>
<protein>
    <submittedName>
        <fullName evidence="1">Uncharacterized protein</fullName>
    </submittedName>
</protein>
<dbReference type="Gramene" id="ERM98923">
    <property type="protein sequence ID" value="ERM98923"/>
    <property type="gene ID" value="AMTR_s00114p00107480"/>
</dbReference>
<name>W1NUC2_AMBTC</name>
<keyword evidence="2" id="KW-1185">Reference proteome</keyword>
<reference evidence="2" key="1">
    <citation type="journal article" date="2013" name="Science">
        <title>The Amborella genome and the evolution of flowering plants.</title>
        <authorList>
            <consortium name="Amborella Genome Project"/>
        </authorList>
    </citation>
    <scope>NUCLEOTIDE SEQUENCE [LARGE SCALE GENOMIC DNA]</scope>
</reference>
<accession>W1NUC2</accession>